<dbReference type="KEGG" id="sbf:JCM31447_29340"/>
<sequence length="182" mass="20604">MNSFIILIGYVLSFFFSHAVIAQEKNDNNFVLISNNSQKSKSLDYRIPDSDSVESFTKLSYEFQKKFPNLSPIYLFDDEEYVDSKLNQNILAFNRKNILFLINNNKIISKLGKIIDANNQAIQPFINSISNSKLIVAYCDTKATPIAIVLDNKNGAVYSVKRTNNQDISIKQIGLSNIPLPL</sequence>
<dbReference type="EMBL" id="AP019368">
    <property type="protein sequence ID" value="BBH54463.1"/>
    <property type="molecule type" value="Genomic_DNA"/>
</dbReference>
<protein>
    <submittedName>
        <fullName evidence="1">Uncharacterized protein</fullName>
    </submittedName>
</protein>
<proteinExistence type="predicted"/>
<evidence type="ECO:0000313" key="1">
    <source>
        <dbReference type="EMBL" id="BBH54463.1"/>
    </source>
</evidence>
<name>A0A4P2VM55_FLUSA</name>
<dbReference type="Proteomes" id="UP000291236">
    <property type="component" value="Chromosome"/>
</dbReference>
<reference evidence="1 2" key="1">
    <citation type="submission" date="2018-12" db="EMBL/GenBank/DDBJ databases">
        <title>Rubrispira sanarue gen. nov., sp., nov., a member of the order Silvanigrellales, isolated from a brackish lake in Hamamatsu Japan.</title>
        <authorList>
            <person name="Maejima Y."/>
            <person name="Iino T."/>
            <person name="Muraguchi Y."/>
            <person name="Fukuda K."/>
            <person name="Nojiri H."/>
            <person name="Ohkuma M."/>
            <person name="Moriuchi R."/>
            <person name="Dohra H."/>
            <person name="Kimbara K."/>
            <person name="Shintani M."/>
        </authorList>
    </citation>
    <scope>NUCLEOTIDE SEQUENCE [LARGE SCALE GENOMIC DNA]</scope>
    <source>
        <strain evidence="1 2">RF1110005</strain>
    </source>
</reference>
<keyword evidence="2" id="KW-1185">Reference proteome</keyword>
<organism evidence="1 2">
    <name type="scientific">Fluviispira sanaruensis</name>
    <dbReference type="NCBI Taxonomy" id="2493639"/>
    <lineage>
        <taxon>Bacteria</taxon>
        <taxon>Pseudomonadati</taxon>
        <taxon>Bdellovibrionota</taxon>
        <taxon>Oligoflexia</taxon>
        <taxon>Silvanigrellales</taxon>
        <taxon>Silvanigrellaceae</taxon>
        <taxon>Fluviispira</taxon>
    </lineage>
</organism>
<evidence type="ECO:0000313" key="2">
    <source>
        <dbReference type="Proteomes" id="UP000291236"/>
    </source>
</evidence>
<accession>A0A4P2VM55</accession>
<gene>
    <name evidence="1" type="ORF">JCM31447_29340</name>
</gene>
<dbReference type="RefSeq" id="WP_130612248.1">
    <property type="nucleotide sequence ID" value="NZ_AP019368.1"/>
</dbReference>
<dbReference type="AlphaFoldDB" id="A0A4P2VM55"/>